<accession>A0ABT6SKI6</accession>
<protein>
    <recommendedName>
        <fullName evidence="4">CopG family transcriptional regulator</fullName>
    </recommendedName>
</protein>
<proteinExistence type="predicted"/>
<feature type="region of interest" description="Disordered" evidence="1">
    <location>
        <begin position="56"/>
        <end position="83"/>
    </location>
</feature>
<dbReference type="Proteomes" id="UP001223978">
    <property type="component" value="Unassembled WGS sequence"/>
</dbReference>
<reference evidence="2 3" key="1">
    <citation type="submission" date="2023-05" db="EMBL/GenBank/DDBJ databases">
        <title>Draft genome sequence of Streptomyces sp. B-S-A6 isolated from a cave soil in Thailand.</title>
        <authorList>
            <person name="Chamroensaksri N."/>
            <person name="Muangham S."/>
        </authorList>
    </citation>
    <scope>NUCLEOTIDE SEQUENCE [LARGE SCALE GENOMIC DNA]</scope>
    <source>
        <strain evidence="2 3">B-S-A6</strain>
    </source>
</reference>
<gene>
    <name evidence="2" type="ORF">QIS96_31685</name>
</gene>
<name>A0ABT6SKI6_9ACTN</name>
<dbReference type="EMBL" id="JASCIQ010000044">
    <property type="protein sequence ID" value="MDI3408369.1"/>
    <property type="molecule type" value="Genomic_DNA"/>
</dbReference>
<comment type="caution">
    <text evidence="2">The sequence shown here is derived from an EMBL/GenBank/DDBJ whole genome shotgun (WGS) entry which is preliminary data.</text>
</comment>
<evidence type="ECO:0008006" key="4">
    <source>
        <dbReference type="Google" id="ProtNLM"/>
    </source>
</evidence>
<dbReference type="RefSeq" id="WP_282546278.1">
    <property type="nucleotide sequence ID" value="NZ_JASCIQ010000044.1"/>
</dbReference>
<evidence type="ECO:0000256" key="1">
    <source>
        <dbReference type="SAM" id="MobiDB-lite"/>
    </source>
</evidence>
<sequence length="83" mass="9786">MTTEDERRRQHRHRHKQRVLRGIDDELVTDFDAATHRAGSDRSTITRQLWEWYVRRDGTELPQRPASPPPPAAGGDRQEQTER</sequence>
<evidence type="ECO:0000313" key="3">
    <source>
        <dbReference type="Proteomes" id="UP001223978"/>
    </source>
</evidence>
<keyword evidence="3" id="KW-1185">Reference proteome</keyword>
<evidence type="ECO:0000313" key="2">
    <source>
        <dbReference type="EMBL" id="MDI3408369.1"/>
    </source>
</evidence>
<organism evidence="2 3">
    <name type="scientific">Streptomyces cavernicola</name>
    <dbReference type="NCBI Taxonomy" id="3043613"/>
    <lineage>
        <taxon>Bacteria</taxon>
        <taxon>Bacillati</taxon>
        <taxon>Actinomycetota</taxon>
        <taxon>Actinomycetes</taxon>
        <taxon>Kitasatosporales</taxon>
        <taxon>Streptomycetaceae</taxon>
        <taxon>Streptomyces</taxon>
    </lineage>
</organism>